<feature type="region of interest" description="Disordered" evidence="1">
    <location>
        <begin position="162"/>
        <end position="203"/>
    </location>
</feature>
<sequence>MSSAAAAAAGAAGGALFQPQPQASTANTSPTLSLNPSSHQTAAVGGGQQSPVASSNSPGSGSVSGSGSGSASSLLTAAFGNLFGGSSAKMLNELFGRQMKQAQDATSGLPQSLDNAMLAAAMETATSAELLSAAGLVGSHLNATSNATSKLLLHNNNSLPGSNSTPLSNGLNASISPGSAHSSSHSHHATSSPKGGSSRRVSACSDRFPGWGGLRGSLCRPMWQGGSPATRPPRVSSLNGGASSGDQQLQHDLVAHHMLRNILQGKKGAHAARPGAAHRHAAAADAAAGEGAAAAAAPLEAQQQHQRQQQQ</sequence>
<name>B4GLP2_DROPE</name>
<proteinExistence type="predicted"/>
<feature type="compositionally biased region" description="Polar residues" evidence="1">
    <location>
        <begin position="162"/>
        <end position="172"/>
    </location>
</feature>
<dbReference type="STRING" id="7234.B4GLP2"/>
<evidence type="ECO:0000256" key="1">
    <source>
        <dbReference type="SAM" id="MobiDB-lite"/>
    </source>
</evidence>
<feature type="region of interest" description="Disordered" evidence="1">
    <location>
        <begin position="1"/>
        <end position="67"/>
    </location>
</feature>
<feature type="region of interest" description="Disordered" evidence="1">
    <location>
        <begin position="222"/>
        <end position="246"/>
    </location>
</feature>
<feature type="compositionally biased region" description="Polar residues" evidence="1">
    <location>
        <begin position="236"/>
        <end position="246"/>
    </location>
</feature>
<dbReference type="HOGENOM" id="CLU_895085_0_0_1"/>
<feature type="compositionally biased region" description="Low complexity" evidence="1">
    <location>
        <begin position="283"/>
        <end position="311"/>
    </location>
</feature>
<keyword evidence="3" id="KW-1185">Reference proteome</keyword>
<accession>B4GLP2</accession>
<evidence type="ECO:0000313" key="2">
    <source>
        <dbReference type="EMBL" id="EDW38466.1"/>
    </source>
</evidence>
<protein>
    <submittedName>
        <fullName evidence="2">GL11997</fullName>
    </submittedName>
</protein>
<evidence type="ECO:0000313" key="3">
    <source>
        <dbReference type="Proteomes" id="UP000008744"/>
    </source>
</evidence>
<feature type="compositionally biased region" description="Polar residues" evidence="1">
    <location>
        <begin position="19"/>
        <end position="41"/>
    </location>
</feature>
<dbReference type="AlphaFoldDB" id="B4GLP2"/>
<dbReference type="Proteomes" id="UP000008744">
    <property type="component" value="Unassembled WGS sequence"/>
</dbReference>
<dbReference type="eggNOG" id="KOG3779">
    <property type="taxonomic scope" value="Eukaryota"/>
</dbReference>
<feature type="compositionally biased region" description="Low complexity" evidence="1">
    <location>
        <begin position="173"/>
        <end position="183"/>
    </location>
</feature>
<dbReference type="EMBL" id="CH479185">
    <property type="protein sequence ID" value="EDW38466.1"/>
    <property type="molecule type" value="Genomic_DNA"/>
</dbReference>
<gene>
    <name evidence="2" type="primary">Dper\GL11997</name>
    <name evidence="2" type="ORF">Dper_GL11997</name>
</gene>
<feature type="region of interest" description="Disordered" evidence="1">
    <location>
        <begin position="267"/>
        <end position="311"/>
    </location>
</feature>
<feature type="compositionally biased region" description="Low complexity" evidence="1">
    <location>
        <begin position="50"/>
        <end position="61"/>
    </location>
</feature>
<reference evidence="2 3" key="1">
    <citation type="journal article" date="2007" name="Nature">
        <title>Evolution of genes and genomes on the Drosophila phylogeny.</title>
        <authorList>
            <consortium name="Drosophila 12 Genomes Consortium"/>
            <person name="Clark A.G."/>
            <person name="Eisen M.B."/>
            <person name="Smith D.R."/>
            <person name="Bergman C.M."/>
            <person name="Oliver B."/>
            <person name="Markow T.A."/>
            <person name="Kaufman T.C."/>
            <person name="Kellis M."/>
            <person name="Gelbart W."/>
            <person name="Iyer V.N."/>
            <person name="Pollard D.A."/>
            <person name="Sackton T.B."/>
            <person name="Larracuente A.M."/>
            <person name="Singh N.D."/>
            <person name="Abad J.P."/>
            <person name="Abt D.N."/>
            <person name="Adryan B."/>
            <person name="Aguade M."/>
            <person name="Akashi H."/>
            <person name="Anderson W.W."/>
            <person name="Aquadro C.F."/>
            <person name="Ardell D.H."/>
            <person name="Arguello R."/>
            <person name="Artieri C.G."/>
            <person name="Barbash D.A."/>
            <person name="Barker D."/>
            <person name="Barsanti P."/>
            <person name="Batterham P."/>
            <person name="Batzoglou S."/>
            <person name="Begun D."/>
            <person name="Bhutkar A."/>
            <person name="Blanco E."/>
            <person name="Bosak S.A."/>
            <person name="Bradley R.K."/>
            <person name="Brand A.D."/>
            <person name="Brent M.R."/>
            <person name="Brooks A.N."/>
            <person name="Brown R.H."/>
            <person name="Butlin R.K."/>
            <person name="Caggese C."/>
            <person name="Calvi B.R."/>
            <person name="Bernardo de Carvalho A."/>
            <person name="Caspi A."/>
            <person name="Castrezana S."/>
            <person name="Celniker S.E."/>
            <person name="Chang J.L."/>
            <person name="Chapple C."/>
            <person name="Chatterji S."/>
            <person name="Chinwalla A."/>
            <person name="Civetta A."/>
            <person name="Clifton S.W."/>
            <person name="Comeron J.M."/>
            <person name="Costello J.C."/>
            <person name="Coyne J.A."/>
            <person name="Daub J."/>
            <person name="David R.G."/>
            <person name="Delcher A.L."/>
            <person name="Delehaunty K."/>
            <person name="Do C.B."/>
            <person name="Ebling H."/>
            <person name="Edwards K."/>
            <person name="Eickbush T."/>
            <person name="Evans J.D."/>
            <person name="Filipski A."/>
            <person name="Findeiss S."/>
            <person name="Freyhult E."/>
            <person name="Fulton L."/>
            <person name="Fulton R."/>
            <person name="Garcia A.C."/>
            <person name="Gardiner A."/>
            <person name="Garfield D.A."/>
            <person name="Garvin B.E."/>
            <person name="Gibson G."/>
            <person name="Gilbert D."/>
            <person name="Gnerre S."/>
            <person name="Godfrey J."/>
            <person name="Good R."/>
            <person name="Gotea V."/>
            <person name="Gravely B."/>
            <person name="Greenberg A.J."/>
            <person name="Griffiths-Jones S."/>
            <person name="Gross S."/>
            <person name="Guigo R."/>
            <person name="Gustafson E.A."/>
            <person name="Haerty W."/>
            <person name="Hahn M.W."/>
            <person name="Halligan D.L."/>
            <person name="Halpern A.L."/>
            <person name="Halter G.M."/>
            <person name="Han M.V."/>
            <person name="Heger A."/>
            <person name="Hillier L."/>
            <person name="Hinrichs A.S."/>
            <person name="Holmes I."/>
            <person name="Hoskins R.A."/>
            <person name="Hubisz M.J."/>
            <person name="Hultmark D."/>
            <person name="Huntley M.A."/>
            <person name="Jaffe D.B."/>
            <person name="Jagadeeshan S."/>
            <person name="Jeck W.R."/>
            <person name="Johnson J."/>
            <person name="Jones C.D."/>
            <person name="Jordan W.C."/>
            <person name="Karpen G.H."/>
            <person name="Kataoka E."/>
            <person name="Keightley P.D."/>
            <person name="Kheradpour P."/>
            <person name="Kirkness E.F."/>
            <person name="Koerich L.B."/>
            <person name="Kristiansen K."/>
            <person name="Kudrna D."/>
            <person name="Kulathinal R.J."/>
            <person name="Kumar S."/>
            <person name="Kwok R."/>
            <person name="Lander E."/>
            <person name="Langley C.H."/>
            <person name="Lapoint R."/>
            <person name="Lazzaro B.P."/>
            <person name="Lee S.J."/>
            <person name="Levesque L."/>
            <person name="Li R."/>
            <person name="Lin C.F."/>
            <person name="Lin M.F."/>
            <person name="Lindblad-Toh K."/>
            <person name="Llopart A."/>
            <person name="Long M."/>
            <person name="Low L."/>
            <person name="Lozovsky E."/>
            <person name="Lu J."/>
            <person name="Luo M."/>
            <person name="Machado C.A."/>
            <person name="Makalowski W."/>
            <person name="Marzo M."/>
            <person name="Matsuda M."/>
            <person name="Matzkin L."/>
            <person name="McAllister B."/>
            <person name="McBride C.S."/>
            <person name="McKernan B."/>
            <person name="McKernan K."/>
            <person name="Mendez-Lago M."/>
            <person name="Minx P."/>
            <person name="Mollenhauer M.U."/>
            <person name="Montooth K."/>
            <person name="Mount S.M."/>
            <person name="Mu X."/>
            <person name="Myers E."/>
            <person name="Negre B."/>
            <person name="Newfeld S."/>
            <person name="Nielsen R."/>
            <person name="Noor M.A."/>
            <person name="O'Grady P."/>
            <person name="Pachter L."/>
            <person name="Papaceit M."/>
            <person name="Parisi M.J."/>
            <person name="Parisi M."/>
            <person name="Parts L."/>
            <person name="Pedersen J.S."/>
            <person name="Pesole G."/>
            <person name="Phillippy A.M."/>
            <person name="Ponting C.P."/>
            <person name="Pop M."/>
            <person name="Porcelli D."/>
            <person name="Powell J.R."/>
            <person name="Prohaska S."/>
            <person name="Pruitt K."/>
            <person name="Puig M."/>
            <person name="Quesneville H."/>
            <person name="Ram K.R."/>
            <person name="Rand D."/>
            <person name="Rasmussen M.D."/>
            <person name="Reed L.K."/>
            <person name="Reenan R."/>
            <person name="Reily A."/>
            <person name="Remington K.A."/>
            <person name="Rieger T.T."/>
            <person name="Ritchie M.G."/>
            <person name="Robin C."/>
            <person name="Rogers Y.H."/>
            <person name="Rohde C."/>
            <person name="Rozas J."/>
            <person name="Rubenfield M.J."/>
            <person name="Ruiz A."/>
            <person name="Russo S."/>
            <person name="Salzberg S.L."/>
            <person name="Sanchez-Gracia A."/>
            <person name="Saranga D.J."/>
            <person name="Sato H."/>
            <person name="Schaeffer S.W."/>
            <person name="Schatz M.C."/>
            <person name="Schlenke T."/>
            <person name="Schwartz R."/>
            <person name="Segarra C."/>
            <person name="Singh R.S."/>
            <person name="Sirot L."/>
            <person name="Sirota M."/>
            <person name="Sisneros N.B."/>
            <person name="Smith C.D."/>
            <person name="Smith T.F."/>
            <person name="Spieth J."/>
            <person name="Stage D.E."/>
            <person name="Stark A."/>
            <person name="Stephan W."/>
            <person name="Strausberg R.L."/>
            <person name="Strempel S."/>
            <person name="Sturgill D."/>
            <person name="Sutton G."/>
            <person name="Sutton G.G."/>
            <person name="Tao W."/>
            <person name="Teichmann S."/>
            <person name="Tobari Y.N."/>
            <person name="Tomimura Y."/>
            <person name="Tsolas J.M."/>
            <person name="Valente V.L."/>
            <person name="Venter E."/>
            <person name="Venter J.C."/>
            <person name="Vicario S."/>
            <person name="Vieira F.G."/>
            <person name="Vilella A.J."/>
            <person name="Villasante A."/>
            <person name="Walenz B."/>
            <person name="Wang J."/>
            <person name="Wasserman M."/>
            <person name="Watts T."/>
            <person name="Wilson D."/>
            <person name="Wilson R.K."/>
            <person name="Wing R.A."/>
            <person name="Wolfner M.F."/>
            <person name="Wong A."/>
            <person name="Wong G.K."/>
            <person name="Wu C.I."/>
            <person name="Wu G."/>
            <person name="Yamamoto D."/>
            <person name="Yang H.P."/>
            <person name="Yang S.P."/>
            <person name="Yorke J.A."/>
            <person name="Yoshida K."/>
            <person name="Zdobnov E."/>
            <person name="Zhang P."/>
            <person name="Zhang Y."/>
            <person name="Zimin A.V."/>
            <person name="Baldwin J."/>
            <person name="Abdouelleil A."/>
            <person name="Abdulkadir J."/>
            <person name="Abebe A."/>
            <person name="Abera B."/>
            <person name="Abreu J."/>
            <person name="Acer S.C."/>
            <person name="Aftuck L."/>
            <person name="Alexander A."/>
            <person name="An P."/>
            <person name="Anderson E."/>
            <person name="Anderson S."/>
            <person name="Arachi H."/>
            <person name="Azer M."/>
            <person name="Bachantsang P."/>
            <person name="Barry A."/>
            <person name="Bayul T."/>
            <person name="Berlin A."/>
            <person name="Bessette D."/>
            <person name="Bloom T."/>
            <person name="Blye J."/>
            <person name="Boguslavskiy L."/>
            <person name="Bonnet C."/>
            <person name="Boukhgalter B."/>
            <person name="Bourzgui I."/>
            <person name="Brown A."/>
            <person name="Cahill P."/>
            <person name="Channer S."/>
            <person name="Cheshatsang Y."/>
            <person name="Chuda L."/>
            <person name="Citroen M."/>
            <person name="Collymore A."/>
            <person name="Cooke P."/>
            <person name="Costello M."/>
            <person name="D'Aco K."/>
            <person name="Daza R."/>
            <person name="De Haan G."/>
            <person name="DeGray S."/>
            <person name="DeMaso C."/>
            <person name="Dhargay N."/>
            <person name="Dooley K."/>
            <person name="Dooley E."/>
            <person name="Doricent M."/>
            <person name="Dorje P."/>
            <person name="Dorjee K."/>
            <person name="Dupes A."/>
            <person name="Elong R."/>
            <person name="Falk J."/>
            <person name="Farina A."/>
            <person name="Faro S."/>
            <person name="Ferguson D."/>
            <person name="Fisher S."/>
            <person name="Foley C.D."/>
            <person name="Franke A."/>
            <person name="Friedrich D."/>
            <person name="Gadbois L."/>
            <person name="Gearin G."/>
            <person name="Gearin C.R."/>
            <person name="Giannoukos G."/>
            <person name="Goode T."/>
            <person name="Graham J."/>
            <person name="Grandbois E."/>
            <person name="Grewal S."/>
            <person name="Gyaltsen K."/>
            <person name="Hafez N."/>
            <person name="Hagos B."/>
            <person name="Hall J."/>
            <person name="Henson C."/>
            <person name="Hollinger A."/>
            <person name="Honan T."/>
            <person name="Huard M.D."/>
            <person name="Hughes L."/>
            <person name="Hurhula B."/>
            <person name="Husby M.E."/>
            <person name="Kamat A."/>
            <person name="Kanga B."/>
            <person name="Kashin S."/>
            <person name="Khazanovich D."/>
            <person name="Kisner P."/>
            <person name="Lance K."/>
            <person name="Lara M."/>
            <person name="Lee W."/>
            <person name="Lennon N."/>
            <person name="Letendre F."/>
            <person name="LeVine R."/>
            <person name="Lipovsky A."/>
            <person name="Liu X."/>
            <person name="Liu J."/>
            <person name="Liu S."/>
            <person name="Lokyitsang T."/>
            <person name="Lokyitsang Y."/>
            <person name="Lubonja R."/>
            <person name="Lui A."/>
            <person name="MacDonald P."/>
            <person name="Magnisalis V."/>
            <person name="Maru K."/>
            <person name="Matthews C."/>
            <person name="McCusker W."/>
            <person name="McDonough S."/>
            <person name="Mehta T."/>
            <person name="Meldrim J."/>
            <person name="Meneus L."/>
            <person name="Mihai O."/>
            <person name="Mihalev A."/>
            <person name="Mihova T."/>
            <person name="Mittelman R."/>
            <person name="Mlenga V."/>
            <person name="Montmayeur A."/>
            <person name="Mulrain L."/>
            <person name="Navidi A."/>
            <person name="Naylor J."/>
            <person name="Negash T."/>
            <person name="Nguyen T."/>
            <person name="Nguyen N."/>
            <person name="Nicol R."/>
            <person name="Norbu C."/>
            <person name="Norbu N."/>
            <person name="Novod N."/>
            <person name="O'Neill B."/>
            <person name="Osman S."/>
            <person name="Markiewicz E."/>
            <person name="Oyono O.L."/>
            <person name="Patti C."/>
            <person name="Phunkhang P."/>
            <person name="Pierre F."/>
            <person name="Priest M."/>
            <person name="Raghuraman S."/>
            <person name="Rege F."/>
            <person name="Reyes R."/>
            <person name="Rise C."/>
            <person name="Rogov P."/>
            <person name="Ross K."/>
            <person name="Ryan E."/>
            <person name="Settipalli S."/>
            <person name="Shea T."/>
            <person name="Sherpa N."/>
            <person name="Shi L."/>
            <person name="Shih D."/>
            <person name="Sparrow T."/>
            <person name="Spaulding J."/>
            <person name="Stalker J."/>
            <person name="Stange-Thomann N."/>
            <person name="Stavropoulos S."/>
            <person name="Stone C."/>
            <person name="Strader C."/>
            <person name="Tesfaye S."/>
            <person name="Thomson T."/>
            <person name="Thoulutsang Y."/>
            <person name="Thoulutsang D."/>
            <person name="Topham K."/>
            <person name="Topping I."/>
            <person name="Tsamla T."/>
            <person name="Vassiliev H."/>
            <person name="Vo A."/>
            <person name="Wangchuk T."/>
            <person name="Wangdi T."/>
            <person name="Weiand M."/>
            <person name="Wilkinson J."/>
            <person name="Wilson A."/>
            <person name="Yadav S."/>
            <person name="Young G."/>
            <person name="Yu Q."/>
            <person name="Zembek L."/>
            <person name="Zhong D."/>
            <person name="Zimmer A."/>
            <person name="Zwirko Z."/>
            <person name="Jaffe D.B."/>
            <person name="Alvarez P."/>
            <person name="Brockman W."/>
            <person name="Butler J."/>
            <person name="Chin C."/>
            <person name="Gnerre S."/>
            <person name="Grabherr M."/>
            <person name="Kleber M."/>
            <person name="Mauceli E."/>
            <person name="MacCallum I."/>
        </authorList>
    </citation>
    <scope>NUCLEOTIDE SEQUENCE [LARGE SCALE GENOMIC DNA]</scope>
    <source>
        <strain evidence="3">MSH-3 / Tucson 14011-0111.49</strain>
    </source>
</reference>
<feature type="compositionally biased region" description="Low complexity" evidence="1">
    <location>
        <begin position="1"/>
        <end position="10"/>
    </location>
</feature>
<dbReference type="OrthoDB" id="10038576at2759"/>
<organism evidence="3">
    <name type="scientific">Drosophila persimilis</name>
    <name type="common">Fruit fly</name>
    <dbReference type="NCBI Taxonomy" id="7234"/>
    <lineage>
        <taxon>Eukaryota</taxon>
        <taxon>Metazoa</taxon>
        <taxon>Ecdysozoa</taxon>
        <taxon>Arthropoda</taxon>
        <taxon>Hexapoda</taxon>
        <taxon>Insecta</taxon>
        <taxon>Pterygota</taxon>
        <taxon>Neoptera</taxon>
        <taxon>Endopterygota</taxon>
        <taxon>Diptera</taxon>
        <taxon>Brachycera</taxon>
        <taxon>Muscomorpha</taxon>
        <taxon>Ephydroidea</taxon>
        <taxon>Drosophilidae</taxon>
        <taxon>Drosophila</taxon>
        <taxon>Sophophora</taxon>
    </lineage>
</organism>